<evidence type="ECO:0000256" key="8">
    <source>
        <dbReference type="ARBA" id="ARBA00035251"/>
    </source>
</evidence>
<dbReference type="Gene3D" id="2.40.50.140">
    <property type="entry name" value="Nucleic acid-binding proteins"/>
    <property type="match status" value="1"/>
</dbReference>
<dbReference type="Pfam" id="PF00366">
    <property type="entry name" value="Ribosomal_S17"/>
    <property type="match status" value="1"/>
</dbReference>
<dbReference type="NCBIfam" id="TIGR03635">
    <property type="entry name" value="uS17_bact"/>
    <property type="match status" value="1"/>
</dbReference>
<evidence type="ECO:0000256" key="3">
    <source>
        <dbReference type="ARBA" id="ARBA00011458"/>
    </source>
</evidence>
<comment type="subunit">
    <text evidence="3">Part of the 30S ribosomal subunit.</text>
</comment>
<dbReference type="PANTHER" id="PTHR10744:SF1">
    <property type="entry name" value="SMALL RIBOSOMAL SUBUNIT PROTEIN US17M"/>
    <property type="match status" value="1"/>
</dbReference>
<evidence type="ECO:0000256" key="1">
    <source>
        <dbReference type="ARBA" id="ARBA00002932"/>
    </source>
</evidence>
<dbReference type="InterPro" id="IPR000266">
    <property type="entry name" value="Ribosomal_uS17"/>
</dbReference>
<dbReference type="InterPro" id="IPR012340">
    <property type="entry name" value="NA-bd_OB-fold"/>
</dbReference>
<gene>
    <name evidence="11" type="primary">rps17</name>
    <name evidence="11" type="ORF">Gele_224</name>
</gene>
<evidence type="ECO:0000256" key="7">
    <source>
        <dbReference type="ARBA" id="ARBA00023274"/>
    </source>
</evidence>
<keyword evidence="5" id="KW-0694">RNA-binding</keyword>
<evidence type="ECO:0000256" key="5">
    <source>
        <dbReference type="ARBA" id="ARBA00022884"/>
    </source>
</evidence>
<dbReference type="PRINTS" id="PR00973">
    <property type="entry name" value="RIBOSOMALS17"/>
</dbReference>
<evidence type="ECO:0000256" key="6">
    <source>
        <dbReference type="ARBA" id="ARBA00022980"/>
    </source>
</evidence>
<dbReference type="HAMAP" id="MF_01345_B">
    <property type="entry name" value="Ribosomal_uS17_B"/>
    <property type="match status" value="1"/>
</dbReference>
<dbReference type="GO" id="GO:0019843">
    <property type="term" value="F:rRNA binding"/>
    <property type="evidence" value="ECO:0007669"/>
    <property type="project" value="UniProtKB-KW"/>
</dbReference>
<geneLocation type="plastid" evidence="11"/>
<dbReference type="InterPro" id="IPR019979">
    <property type="entry name" value="Ribosomal_uS17_CS"/>
</dbReference>
<keyword evidence="4" id="KW-0699">rRNA-binding</keyword>
<proteinExistence type="inferred from homology"/>
<keyword evidence="6 10" id="KW-0689">Ribosomal protein</keyword>
<evidence type="ECO:0000256" key="10">
    <source>
        <dbReference type="RuleBase" id="RU003872"/>
    </source>
</evidence>
<keyword evidence="7 10" id="KW-0687">Ribonucleoprotein</keyword>
<name>A0A141SDT8_GELEL</name>
<comment type="function">
    <text evidence="1">One of the primary rRNA binding proteins, it binds specifically to the 5'-end of 16S ribosomal RNA.</text>
</comment>
<evidence type="ECO:0000256" key="4">
    <source>
        <dbReference type="ARBA" id="ARBA00022730"/>
    </source>
</evidence>
<dbReference type="GO" id="GO:0003735">
    <property type="term" value="F:structural constituent of ribosome"/>
    <property type="evidence" value="ECO:0007669"/>
    <property type="project" value="InterPro"/>
</dbReference>
<dbReference type="GeneID" id="27215966"/>
<evidence type="ECO:0000313" key="11">
    <source>
        <dbReference type="EMBL" id="AMK96456.1"/>
    </source>
</evidence>
<comment type="similarity">
    <text evidence="2 10">Belongs to the universal ribosomal protein uS17 family.</text>
</comment>
<dbReference type="GO" id="GO:0022627">
    <property type="term" value="C:cytosolic small ribosomal subunit"/>
    <property type="evidence" value="ECO:0007669"/>
    <property type="project" value="TreeGrafter"/>
</dbReference>
<dbReference type="PROSITE" id="PS00056">
    <property type="entry name" value="RIBOSOMAL_S17"/>
    <property type="match status" value="1"/>
</dbReference>
<dbReference type="PANTHER" id="PTHR10744">
    <property type="entry name" value="40S RIBOSOMAL PROTEIN S11 FAMILY MEMBER"/>
    <property type="match status" value="1"/>
</dbReference>
<accession>A0A141SDT8</accession>
<dbReference type="SUPFAM" id="SSF50249">
    <property type="entry name" value="Nucleic acid-binding proteins"/>
    <property type="match status" value="1"/>
</dbReference>
<dbReference type="CDD" id="cd00364">
    <property type="entry name" value="Ribosomal_uS17"/>
    <property type="match status" value="1"/>
</dbReference>
<dbReference type="InterPro" id="IPR019984">
    <property type="entry name" value="Ribosomal_uS17_bact/chlr"/>
</dbReference>
<organism evidence="11">
    <name type="scientific">Gelidium elegans</name>
    <name type="common">Red alga</name>
    <dbReference type="NCBI Taxonomy" id="37200"/>
    <lineage>
        <taxon>Eukaryota</taxon>
        <taxon>Rhodophyta</taxon>
        <taxon>Florideophyceae</taxon>
        <taxon>Rhodymeniophycidae</taxon>
        <taxon>Gelidiales</taxon>
        <taxon>Gelidiaceae</taxon>
        <taxon>Gelidium</taxon>
    </lineage>
</organism>
<sequence length="78" mass="9124">MPSQHTTGTVISNKADKTITVIVKTKITHRKYNKIISKTNKYYVHDEQNVCNIGDTIQIKQTRPLSKSKRWKFIHKIK</sequence>
<reference evidence="11" key="1">
    <citation type="submission" date="2015-07" db="EMBL/GenBank/DDBJ databases">
        <title>Reconstructing the complex evolutionary history of mobile plasmids in red algal genomes.</title>
        <authorList>
            <person name="Lee J."/>
            <person name="Kim K.M."/>
            <person name="Yang E.C."/>
            <person name="Miller K.A."/>
            <person name="Boo S.M."/>
            <person name="Bhattacharya D."/>
            <person name="Yoon H.S."/>
        </authorList>
    </citation>
    <scope>NUCLEOTIDE SEQUENCE</scope>
</reference>
<dbReference type="RefSeq" id="YP_009244214.1">
    <property type="nucleotide sequence ID" value="NC_029858.1"/>
</dbReference>
<dbReference type="EMBL" id="KT266786">
    <property type="protein sequence ID" value="AMK96456.1"/>
    <property type="molecule type" value="Genomic_DNA"/>
</dbReference>
<dbReference type="GO" id="GO:0006412">
    <property type="term" value="P:translation"/>
    <property type="evidence" value="ECO:0007669"/>
    <property type="project" value="InterPro"/>
</dbReference>
<dbReference type="AlphaFoldDB" id="A0A141SDT8"/>
<protein>
    <recommendedName>
        <fullName evidence="8">Small ribosomal subunit protein uS17c</fullName>
    </recommendedName>
    <alternativeName>
        <fullName evidence="9">30S ribosomal protein S17, chloroplastic</fullName>
    </alternativeName>
</protein>
<evidence type="ECO:0000256" key="2">
    <source>
        <dbReference type="ARBA" id="ARBA00010254"/>
    </source>
</evidence>
<keyword evidence="11" id="KW-0934">Plastid</keyword>
<dbReference type="NCBIfam" id="NF004123">
    <property type="entry name" value="PRK05610.1"/>
    <property type="match status" value="1"/>
</dbReference>
<evidence type="ECO:0000256" key="9">
    <source>
        <dbReference type="ARBA" id="ARBA00035308"/>
    </source>
</evidence>